<evidence type="ECO:0000313" key="2">
    <source>
        <dbReference type="Proteomes" id="UP001049176"/>
    </source>
</evidence>
<sequence>MASLRCHKVEILQPANSTSFERSHIVPVAEFFRRYVFCEEKGFSSSDFGYKKSTWPYGTGELFTFYYHPLEPAAETKPLASVLVLPRGQVCWNDFQRLFRNESDKWFKCRKNLPLLEHLDEFWHSEARPPYLALTDEFNVEIIHEYSHVFYPTFSLLSISGWSAPLSDKLTLRCAIGATLDKATPGKYRYYSGIPFHPVQGALNHIDPSLPASPIATNQCPTCFLDFDLFTMQRHPPDFDSFFDWKESIEDEVLSQPLRVGDELTICLDGFIKRSPLLPFFLPLEKPSTSTLEAIMKRPRSRHVDVDHILTQTRNSGTLHLFVTKVVRYGLNKFSQVVFGRLRWTSVDGKETSETENTVCLKMFDEALFPVPGYEAFEDDRDIFSNTIHPNERLLDLNFGDDMMRREYAVYNRLEYLQGTLLPHAYGFHEVTLPTGRMVNGFLMEIAIGHSLGSLPLETWPESAQTQLVRRLRHGLSALRYGGVDQGDWHLDQIILRPLWPAEAPEDVFDLDIVFIDFAFTYLRQGIARGLRVAETFSLGDHLKLSLLLSEAIPRSVVNDNWPDYDDFER</sequence>
<dbReference type="Proteomes" id="UP001049176">
    <property type="component" value="Chromosome 3"/>
</dbReference>
<dbReference type="AlphaFoldDB" id="A0A9P7S8C4"/>
<accession>A0A9P7S8C4</accession>
<protein>
    <submittedName>
        <fullName evidence="1">Uncharacterized protein</fullName>
    </submittedName>
</protein>
<dbReference type="RefSeq" id="XP_043012198.1">
    <property type="nucleotide sequence ID" value="XM_043151105.1"/>
</dbReference>
<dbReference type="EMBL" id="CM032183">
    <property type="protein sequence ID" value="KAG7095728.1"/>
    <property type="molecule type" value="Genomic_DNA"/>
</dbReference>
<organism evidence="1 2">
    <name type="scientific">Marasmius oreades</name>
    <name type="common">fairy-ring Marasmius</name>
    <dbReference type="NCBI Taxonomy" id="181124"/>
    <lineage>
        <taxon>Eukaryota</taxon>
        <taxon>Fungi</taxon>
        <taxon>Dikarya</taxon>
        <taxon>Basidiomycota</taxon>
        <taxon>Agaricomycotina</taxon>
        <taxon>Agaricomycetes</taxon>
        <taxon>Agaricomycetidae</taxon>
        <taxon>Agaricales</taxon>
        <taxon>Marasmiineae</taxon>
        <taxon>Marasmiaceae</taxon>
        <taxon>Marasmius</taxon>
    </lineage>
</organism>
<dbReference type="GeneID" id="66075514"/>
<keyword evidence="2" id="KW-1185">Reference proteome</keyword>
<gene>
    <name evidence="1" type="ORF">E1B28_006438</name>
</gene>
<comment type="caution">
    <text evidence="1">The sequence shown here is derived from an EMBL/GenBank/DDBJ whole genome shotgun (WGS) entry which is preliminary data.</text>
</comment>
<dbReference type="OrthoDB" id="3138711at2759"/>
<reference evidence="1" key="1">
    <citation type="journal article" date="2021" name="Genome Biol. Evol.">
        <title>The assembled and annotated genome of the fairy-ring fungus Marasmius oreades.</title>
        <authorList>
            <person name="Hiltunen M."/>
            <person name="Ament-Velasquez S.L."/>
            <person name="Johannesson H."/>
        </authorList>
    </citation>
    <scope>NUCLEOTIDE SEQUENCE</scope>
    <source>
        <strain evidence="1">03SP1</strain>
    </source>
</reference>
<evidence type="ECO:0000313" key="1">
    <source>
        <dbReference type="EMBL" id="KAG7095728.1"/>
    </source>
</evidence>
<name>A0A9P7S8C4_9AGAR</name>
<proteinExistence type="predicted"/>